<keyword evidence="1" id="KW-0812">Transmembrane</keyword>
<feature type="transmembrane region" description="Helical" evidence="1">
    <location>
        <begin position="67"/>
        <end position="91"/>
    </location>
</feature>
<evidence type="ECO:0000313" key="2">
    <source>
        <dbReference type="EMBL" id="KUI65917.1"/>
    </source>
</evidence>
<proteinExistence type="predicted"/>
<organism evidence="2 3">
    <name type="scientific">Cytospora mali</name>
    <name type="common">Apple Valsa canker fungus</name>
    <name type="synonym">Valsa mali</name>
    <dbReference type="NCBI Taxonomy" id="578113"/>
    <lineage>
        <taxon>Eukaryota</taxon>
        <taxon>Fungi</taxon>
        <taxon>Dikarya</taxon>
        <taxon>Ascomycota</taxon>
        <taxon>Pezizomycotina</taxon>
        <taxon>Sordariomycetes</taxon>
        <taxon>Sordariomycetidae</taxon>
        <taxon>Diaporthales</taxon>
        <taxon>Cytosporaceae</taxon>
        <taxon>Cytospora</taxon>
    </lineage>
</organism>
<evidence type="ECO:0000313" key="3">
    <source>
        <dbReference type="Proteomes" id="UP000078559"/>
    </source>
</evidence>
<name>A0A194VPK9_CYTMA</name>
<gene>
    <name evidence="2" type="ORF">VM1G_02256</name>
</gene>
<keyword evidence="3" id="KW-1185">Reference proteome</keyword>
<dbReference type="EMBL" id="CM003099">
    <property type="protein sequence ID" value="KUI65917.1"/>
    <property type="molecule type" value="Genomic_DNA"/>
</dbReference>
<keyword evidence="1" id="KW-1133">Transmembrane helix</keyword>
<dbReference type="AlphaFoldDB" id="A0A194VPK9"/>
<reference evidence="2" key="1">
    <citation type="submission" date="2014-12" db="EMBL/GenBank/DDBJ databases">
        <title>Genome Sequence of Valsa Canker Pathogens Uncovers a Specific Adaption of Colonization on Woody Bark.</title>
        <authorList>
            <person name="Yin Z."/>
            <person name="Liu H."/>
            <person name="Gao X."/>
            <person name="Li Z."/>
            <person name="Song N."/>
            <person name="Ke X."/>
            <person name="Dai Q."/>
            <person name="Wu Y."/>
            <person name="Sun Y."/>
            <person name="Xu J.-R."/>
            <person name="Kang Z.K."/>
            <person name="Wang L."/>
            <person name="Huang L."/>
        </authorList>
    </citation>
    <scope>NUCLEOTIDE SEQUENCE [LARGE SCALE GENOMIC DNA]</scope>
    <source>
        <strain evidence="2">03-8</strain>
    </source>
</reference>
<sequence length="213" mass="23022">MSRIRSGTSQPQSITIESSLSAEKMKPSDCLLPSLAVLTAAAHEDTGFEERSFDLESRAEMTYWQNWCVAGGAILGGIGGIAAGVAGIIYASSSTSSCTKVYQIVDSRSENSCISTEWHLNVTGVTENLQDSGFNISHAGWTCADEVNNIYHYHDVVQNDDIVLRNFTINSDSFGGYMSATNATAVTATATDLGKRTTWDKTEFYIMYHASGT</sequence>
<evidence type="ECO:0000256" key="1">
    <source>
        <dbReference type="SAM" id="Phobius"/>
    </source>
</evidence>
<accession>A0A194VPK9</accession>
<protein>
    <submittedName>
        <fullName evidence="2">Uncharacterized protein</fullName>
    </submittedName>
</protein>
<keyword evidence="1" id="KW-0472">Membrane</keyword>
<dbReference type="Proteomes" id="UP000078559">
    <property type="component" value="Chromosome 2"/>
</dbReference>